<dbReference type="SUPFAM" id="SSF117281">
    <property type="entry name" value="Kelch motif"/>
    <property type="match status" value="1"/>
</dbReference>
<dbReference type="AlphaFoldDB" id="A0AA86S2I4"/>
<reference evidence="2" key="1">
    <citation type="submission" date="2023-10" db="EMBL/GenBank/DDBJ databases">
        <authorList>
            <person name="Domelevo Entfellner J.-B."/>
        </authorList>
    </citation>
    <scope>NUCLEOTIDE SEQUENCE</scope>
</reference>
<name>A0AA86S2I4_9FABA</name>
<dbReference type="Proteomes" id="UP001189624">
    <property type="component" value="Chromosome 2"/>
</dbReference>
<evidence type="ECO:0000313" key="2">
    <source>
        <dbReference type="EMBL" id="CAJ1930902.1"/>
    </source>
</evidence>
<dbReference type="PANTHER" id="PTHR47590">
    <property type="entry name" value="F-BOX/KELCH-REPEAT PROTEIN SKIP25"/>
    <property type="match status" value="1"/>
</dbReference>
<evidence type="ECO:0000313" key="3">
    <source>
        <dbReference type="Proteomes" id="UP001189624"/>
    </source>
</evidence>
<organism evidence="2 3">
    <name type="scientific">Sphenostylis stenocarpa</name>
    <dbReference type="NCBI Taxonomy" id="92480"/>
    <lineage>
        <taxon>Eukaryota</taxon>
        <taxon>Viridiplantae</taxon>
        <taxon>Streptophyta</taxon>
        <taxon>Embryophyta</taxon>
        <taxon>Tracheophyta</taxon>
        <taxon>Spermatophyta</taxon>
        <taxon>Magnoliopsida</taxon>
        <taxon>eudicotyledons</taxon>
        <taxon>Gunneridae</taxon>
        <taxon>Pentapetalae</taxon>
        <taxon>rosids</taxon>
        <taxon>fabids</taxon>
        <taxon>Fabales</taxon>
        <taxon>Fabaceae</taxon>
        <taxon>Papilionoideae</taxon>
        <taxon>50 kb inversion clade</taxon>
        <taxon>NPAAA clade</taxon>
        <taxon>indigoferoid/millettioid clade</taxon>
        <taxon>Phaseoleae</taxon>
        <taxon>Sphenostylis</taxon>
    </lineage>
</organism>
<dbReference type="InterPro" id="IPR015915">
    <property type="entry name" value="Kelch-typ_b-propeller"/>
</dbReference>
<protein>
    <recommendedName>
        <fullName evidence="4">F-box/kelch-repeat protein SKIP25</fullName>
    </recommendedName>
</protein>
<proteinExistence type="predicted"/>
<dbReference type="Gene3D" id="2.120.10.80">
    <property type="entry name" value="Kelch-type beta propeller"/>
    <property type="match status" value="1"/>
</dbReference>
<evidence type="ECO:0000256" key="1">
    <source>
        <dbReference type="SAM" id="MobiDB-lite"/>
    </source>
</evidence>
<gene>
    <name evidence="2" type="ORF">AYBTSS11_LOCUS4958</name>
</gene>
<dbReference type="PANTHER" id="PTHR47590:SF1">
    <property type="entry name" value="F-BOX_KELCH-REPEAT PROTEIN SKIP25"/>
    <property type="match status" value="1"/>
</dbReference>
<feature type="region of interest" description="Disordered" evidence="1">
    <location>
        <begin position="13"/>
        <end position="35"/>
    </location>
</feature>
<dbReference type="EMBL" id="OY731399">
    <property type="protein sequence ID" value="CAJ1930902.1"/>
    <property type="molecule type" value="Genomic_DNA"/>
</dbReference>
<evidence type="ECO:0008006" key="4">
    <source>
        <dbReference type="Google" id="ProtNLM"/>
    </source>
</evidence>
<accession>A0AA86S2I4</accession>
<sequence>MDVFVVEIPNAPQHHPHFQSESSSTNTKRKKQHQRQHVLIPGLPDHIAQSCLSSVDPSLLFSISHTWRRLIYSPSFPPFFSLYAILSAPKSHTYIEFHTFDPISHTWRLLPPHPPLHHLLLRHPSFLSRSLSVQSVSAADRLILVAATTHNLSPALPRPLIFHPLSGTWSFGPTLATPRRWCALGALGPTVYVASGIGAHFSIHVARSLEKWDVRNPNPGVWEKKTYLKDGRFSREAIDAVGWRQKLCMVNVKGDAAKEGAVYDVVEDAWKDMPEGMLYGWRGPVAAMEEEIMYVVDEAKGVLRRYIAEEDSWEEILENERLKGAEQLVAQRGKLCVVSASGISVVDVAVAPPRIIPILLPEGLEPVAVHVLPRMPVGH</sequence>
<dbReference type="Gramene" id="rna-AYBTSS11_LOCUS4958">
    <property type="protein sequence ID" value="CAJ1930902.1"/>
    <property type="gene ID" value="gene-AYBTSS11_LOCUS4958"/>
</dbReference>
<keyword evidence="3" id="KW-1185">Reference proteome</keyword>